<keyword evidence="2" id="KW-1185">Reference proteome</keyword>
<dbReference type="EMBL" id="JAFFJS010000001">
    <property type="protein sequence ID" value="MBM9432339.1"/>
    <property type="molecule type" value="Genomic_DNA"/>
</dbReference>
<protein>
    <submittedName>
        <fullName evidence="1">Uncharacterized protein</fullName>
    </submittedName>
</protein>
<sequence length="51" mass="5674">MALVSARVKKTGEIVKIPESWLTHDRLGAPYEAETVKTKSSVKSETSKEKK</sequence>
<proteinExistence type="predicted"/>
<gene>
    <name evidence="1" type="ORF">JVW63_01255</name>
</gene>
<evidence type="ECO:0000313" key="2">
    <source>
        <dbReference type="Proteomes" id="UP000705983"/>
    </source>
</evidence>
<name>A0ABS2TCH0_9ACTO</name>
<accession>A0ABS2TCH0</accession>
<dbReference type="RefSeq" id="WP_187995914.1">
    <property type="nucleotide sequence ID" value="NZ_JACEXG010000001.1"/>
</dbReference>
<dbReference type="Proteomes" id="UP000705983">
    <property type="component" value="Unassembled WGS sequence"/>
</dbReference>
<evidence type="ECO:0000313" key="1">
    <source>
        <dbReference type="EMBL" id="MBM9432339.1"/>
    </source>
</evidence>
<reference evidence="2" key="1">
    <citation type="submission" date="2021-02" db="EMBL/GenBank/DDBJ databases">
        <title>Leucobacter sp. CX169.</title>
        <authorList>
            <person name="Cheng Y."/>
        </authorList>
    </citation>
    <scope>NUCLEOTIDE SEQUENCE [LARGE SCALE GENOMIC DNA]</scope>
    <source>
        <strain evidence="2">JY899</strain>
    </source>
</reference>
<comment type="caution">
    <text evidence="1">The sequence shown here is derived from an EMBL/GenBank/DDBJ whole genome shotgun (WGS) entry which is preliminary data.</text>
</comment>
<organism evidence="1 2">
    <name type="scientific">Flaviflexus equikiangi</name>
    <dbReference type="NCBI Taxonomy" id="2758573"/>
    <lineage>
        <taxon>Bacteria</taxon>
        <taxon>Bacillati</taxon>
        <taxon>Actinomycetota</taxon>
        <taxon>Actinomycetes</taxon>
        <taxon>Actinomycetales</taxon>
        <taxon>Actinomycetaceae</taxon>
        <taxon>Flaviflexus</taxon>
    </lineage>
</organism>